<dbReference type="InterPro" id="IPR016130">
    <property type="entry name" value="Tyr_Pase_AS"/>
</dbReference>
<organism evidence="1 2">
    <name type="scientific">Nocardiopsis alborubida</name>
    <dbReference type="NCBI Taxonomy" id="146802"/>
    <lineage>
        <taxon>Bacteria</taxon>
        <taxon>Bacillati</taxon>
        <taxon>Actinomycetota</taxon>
        <taxon>Actinomycetes</taxon>
        <taxon>Streptosporangiales</taxon>
        <taxon>Nocardiopsidaceae</taxon>
        <taxon>Nocardiopsis</taxon>
    </lineage>
</organism>
<dbReference type="EMBL" id="JAAXPG010000007">
    <property type="protein sequence ID" value="NKY97997.1"/>
    <property type="molecule type" value="Genomic_DNA"/>
</dbReference>
<evidence type="ECO:0000313" key="1">
    <source>
        <dbReference type="EMBL" id="NKY97997.1"/>
    </source>
</evidence>
<protein>
    <submittedName>
        <fullName evidence="1">Protein phosphatase</fullName>
    </submittedName>
</protein>
<dbReference type="SUPFAM" id="SSF52799">
    <property type="entry name" value="(Phosphotyrosine protein) phosphatases II"/>
    <property type="match status" value="1"/>
</dbReference>
<dbReference type="Proteomes" id="UP000553209">
    <property type="component" value="Unassembled WGS sequence"/>
</dbReference>
<dbReference type="AlphaFoldDB" id="A0A7X6MBY1"/>
<gene>
    <name evidence="1" type="ORF">HGB44_10060</name>
</gene>
<dbReference type="PROSITE" id="PS00383">
    <property type="entry name" value="TYR_PHOSPHATASE_1"/>
    <property type="match status" value="1"/>
</dbReference>
<sequence length="384" mass="40058">MPAVPAPLLDFHDPASDRAVGALFGAPTAAALVGTSPSLTAHTTGPDTAHARLVRAALTDLAGPDRPPGPPEDPVQRAWAGALRTAARTGALPPAAPALEHTAADDPLGASWRALTRTRRPAEDPARGSFACTHLVDAVWSAYAAAGDRAALYTGTLATALWGASALPLHALRRLSETTDPHALTTTALTTARGTHPTLWPEHPVLVAEPRRLPPFAVPHPLDPGVLLGNLDHLRARPDTVDAAVSLCRTHPSDAPHLPAADWVRVWLHDRRGANSHPHFTLDEAAAAVAALRAEGKRVLLHCWAGASRTPAVATRYAVTALGAPVLPTLATMIRTVGGHLDNPSLSTAVARLSGVDLPDPAATLFPEGVPPRRPELPEPHITG</sequence>
<dbReference type="RefSeq" id="WP_061080458.1">
    <property type="nucleotide sequence ID" value="NZ_JAAXPG010000007.1"/>
</dbReference>
<reference evidence="1 2" key="1">
    <citation type="submission" date="2020-04" db="EMBL/GenBank/DDBJ databases">
        <title>MicrobeNet Type strains.</title>
        <authorList>
            <person name="Nicholson A.C."/>
        </authorList>
    </citation>
    <scope>NUCLEOTIDE SEQUENCE [LARGE SCALE GENOMIC DNA]</scope>
    <source>
        <strain evidence="1 2">ATCC 23612</strain>
    </source>
</reference>
<accession>A0A7X6MBY1</accession>
<dbReference type="Gene3D" id="3.90.190.10">
    <property type="entry name" value="Protein tyrosine phosphatase superfamily"/>
    <property type="match status" value="1"/>
</dbReference>
<proteinExistence type="predicted"/>
<keyword evidence="2" id="KW-1185">Reference proteome</keyword>
<comment type="caution">
    <text evidence="1">The sequence shown here is derived from an EMBL/GenBank/DDBJ whole genome shotgun (WGS) entry which is preliminary data.</text>
</comment>
<dbReference type="InterPro" id="IPR029021">
    <property type="entry name" value="Prot-tyrosine_phosphatase-like"/>
</dbReference>
<evidence type="ECO:0000313" key="2">
    <source>
        <dbReference type="Proteomes" id="UP000553209"/>
    </source>
</evidence>
<name>A0A7X6MBY1_9ACTN</name>